<protein>
    <submittedName>
        <fullName evidence="2">NERD domain-containing protein</fullName>
    </submittedName>
</protein>
<sequence length="303" mass="35524">MIIKSRYESDELRCLRSLNARMKLSRKEKQNFLYLEKGWEGEKKFDTWVQRHLSVESLILNDLLLDMNNTLFQIDSLILTPDKVYLFEVKNYEGDYYIDGEQWRTISGVEIKNPLLQLKRSESLLRQLFQNLPGNFPIEAYLLFVNQDFTLYHASPHLPIIFPSQLNRFMKKWNNTKPSALTQQHRNLADKLTSMHVTESPYTRLPSYDYHQLEKGILCPSCSAFLTFQGKKLICNECGGKTEDTETGILRNIEEFKLLFPHQKVTTSHIFEWCGKQGNSKRITRVLGKNFKMEGRGKASYYT</sequence>
<evidence type="ECO:0000313" key="3">
    <source>
        <dbReference type="Proteomes" id="UP000275076"/>
    </source>
</evidence>
<reference evidence="2 3" key="1">
    <citation type="submission" date="2018-10" db="EMBL/GenBank/DDBJ databases">
        <title>Draft genome sequence of Bacillus salarius IM0101, isolated from a hypersaline soil in Inner Mongolia, China.</title>
        <authorList>
            <person name="Yamprayoonswat W."/>
            <person name="Boonvisut S."/>
            <person name="Jumpathong W."/>
            <person name="Sittihan S."/>
            <person name="Ruangsuj P."/>
            <person name="Wanthongcharoen S."/>
            <person name="Thongpramul N."/>
            <person name="Pimmason S."/>
            <person name="Yu B."/>
            <person name="Yasawong M."/>
        </authorList>
    </citation>
    <scope>NUCLEOTIDE SEQUENCE [LARGE SCALE GENOMIC DNA]</scope>
    <source>
        <strain evidence="2 3">IM0101</strain>
    </source>
</reference>
<dbReference type="OrthoDB" id="2164794at2"/>
<organism evidence="2 3">
    <name type="scientific">Salibacterium salarium</name>
    <dbReference type="NCBI Taxonomy" id="284579"/>
    <lineage>
        <taxon>Bacteria</taxon>
        <taxon>Bacillati</taxon>
        <taxon>Bacillota</taxon>
        <taxon>Bacilli</taxon>
        <taxon>Bacillales</taxon>
        <taxon>Bacillaceae</taxon>
    </lineage>
</organism>
<dbReference type="RefSeq" id="WP_125557305.1">
    <property type="nucleotide sequence ID" value="NZ_RBVX01000017.1"/>
</dbReference>
<evidence type="ECO:0000259" key="1">
    <source>
        <dbReference type="PROSITE" id="PS50965"/>
    </source>
</evidence>
<accession>A0A3R9RCA5</accession>
<dbReference type="EMBL" id="RBVX01000017">
    <property type="protein sequence ID" value="RSL32173.1"/>
    <property type="molecule type" value="Genomic_DNA"/>
</dbReference>
<comment type="caution">
    <text evidence="2">The sequence shown here is derived from an EMBL/GenBank/DDBJ whole genome shotgun (WGS) entry which is preliminary data.</text>
</comment>
<dbReference type="Proteomes" id="UP000275076">
    <property type="component" value="Unassembled WGS sequence"/>
</dbReference>
<keyword evidence="3" id="KW-1185">Reference proteome</keyword>
<evidence type="ECO:0000313" key="2">
    <source>
        <dbReference type="EMBL" id="RSL32173.1"/>
    </source>
</evidence>
<feature type="domain" description="NERD" evidence="1">
    <location>
        <begin position="37"/>
        <end position="148"/>
    </location>
</feature>
<name>A0A3R9RCA5_9BACI</name>
<dbReference type="Pfam" id="PF08378">
    <property type="entry name" value="NERD"/>
    <property type="match status" value="1"/>
</dbReference>
<dbReference type="AlphaFoldDB" id="A0A3R9RCA5"/>
<dbReference type="InterPro" id="IPR011528">
    <property type="entry name" value="NERD"/>
</dbReference>
<dbReference type="PROSITE" id="PS50965">
    <property type="entry name" value="NERD"/>
    <property type="match status" value="1"/>
</dbReference>
<gene>
    <name evidence="2" type="ORF">D7Z54_17255</name>
</gene>
<proteinExistence type="predicted"/>